<protein>
    <recommendedName>
        <fullName evidence="1">TnsA endonuclease N-terminal domain-containing protein</fullName>
    </recommendedName>
</protein>
<evidence type="ECO:0000313" key="3">
    <source>
        <dbReference type="Proteomes" id="UP000813876"/>
    </source>
</evidence>
<organism evidence="2 3">
    <name type="scientific">Photobacterium phosphoreum</name>
    <dbReference type="NCBI Taxonomy" id="659"/>
    <lineage>
        <taxon>Bacteria</taxon>
        <taxon>Pseudomonadati</taxon>
        <taxon>Pseudomonadota</taxon>
        <taxon>Gammaproteobacteria</taxon>
        <taxon>Vibrionales</taxon>
        <taxon>Vibrionaceae</taxon>
        <taxon>Photobacterium</taxon>
    </lineage>
</organism>
<feature type="domain" description="TnsA endonuclease N-terminal" evidence="1">
    <location>
        <begin position="46"/>
        <end position="120"/>
    </location>
</feature>
<dbReference type="AlphaFoldDB" id="A0AAW4ZR58"/>
<gene>
    <name evidence="2" type="ORF">GLP33_02185</name>
</gene>
<proteinExistence type="predicted"/>
<dbReference type="InterPro" id="IPR014833">
    <property type="entry name" value="TnsA_N"/>
</dbReference>
<dbReference type="EMBL" id="WMCP01000001">
    <property type="protein sequence ID" value="MCF2300546.1"/>
    <property type="molecule type" value="Genomic_DNA"/>
</dbReference>
<dbReference type="Pfam" id="PF08722">
    <property type="entry name" value="Tn7_TnsA-like_N"/>
    <property type="match status" value="1"/>
</dbReference>
<evidence type="ECO:0000313" key="2">
    <source>
        <dbReference type="EMBL" id="MCF2300546.1"/>
    </source>
</evidence>
<evidence type="ECO:0000259" key="1">
    <source>
        <dbReference type="Pfam" id="PF08722"/>
    </source>
</evidence>
<dbReference type="RefSeq" id="WP_232578338.1">
    <property type="nucleotide sequence ID" value="NZ_WMCP01000001.1"/>
</dbReference>
<accession>A0AAW4ZR58</accession>
<reference evidence="2" key="1">
    <citation type="submission" date="2019-11" db="EMBL/GenBank/DDBJ databases">
        <title>Comparative genomics of photobacteria reveal adaptation to distinct habitats.</title>
        <authorList>
            <person name="Fuertes-Perez S."/>
            <person name="Hilgarth M."/>
            <person name="Vogel R.F."/>
        </authorList>
    </citation>
    <scope>NUCLEOTIDE SEQUENCE</scope>
    <source>
        <strain evidence="2">TMW2.2145</strain>
    </source>
</reference>
<name>A0AAW4ZR58_PHOPO</name>
<comment type="caution">
    <text evidence="2">The sequence shown here is derived from an EMBL/GenBank/DDBJ whole genome shotgun (WGS) entry which is preliminary data.</text>
</comment>
<dbReference type="Proteomes" id="UP000813876">
    <property type="component" value="Unassembled WGS sequence"/>
</dbReference>
<dbReference type="Gene3D" id="3.40.91.30">
    <property type="match status" value="1"/>
</dbReference>
<sequence>MYNRNLRKPNPNKNIYKFISVKNKTSIMCESSLEYDTCFLFEYNVNIVSYQSQPSGFEYPFEGKKRFYTPDFLVEYVDLTKEYFEVKPSVRAVESEFVQKFNAIKVAVKQQQTSISLITERQIHIQPRLDNAKLLYRYADIQQLNPLQCEIVSFLRKQRLNKISAKVLAIKLNYSQGDVNSNVLALLSAGYIQADILNNKFNDEILLWVD</sequence>